<evidence type="ECO:0000313" key="8">
    <source>
        <dbReference type="Proteomes" id="UP000305654"/>
    </source>
</evidence>
<comment type="caution">
    <text evidence="7">The sequence shown here is derived from an EMBL/GenBank/DDBJ whole genome shotgun (WGS) entry which is preliminary data.</text>
</comment>
<evidence type="ECO:0000256" key="6">
    <source>
        <dbReference type="SAM" id="Phobius"/>
    </source>
</evidence>
<dbReference type="InterPro" id="IPR001851">
    <property type="entry name" value="ABC_transp_permease"/>
</dbReference>
<proteinExistence type="predicted"/>
<feature type="transmembrane region" description="Helical" evidence="6">
    <location>
        <begin position="337"/>
        <end position="354"/>
    </location>
</feature>
<dbReference type="CDD" id="cd06579">
    <property type="entry name" value="TM_PBP1_transp_AraH_like"/>
    <property type="match status" value="1"/>
</dbReference>
<evidence type="ECO:0000256" key="5">
    <source>
        <dbReference type="ARBA" id="ARBA00023136"/>
    </source>
</evidence>
<keyword evidence="5 6" id="KW-0472">Membrane</keyword>
<name>A0A5R9JBI8_9PROT</name>
<evidence type="ECO:0000256" key="3">
    <source>
        <dbReference type="ARBA" id="ARBA00022692"/>
    </source>
</evidence>
<dbReference type="GO" id="GO:0005886">
    <property type="term" value="C:plasma membrane"/>
    <property type="evidence" value="ECO:0007669"/>
    <property type="project" value="UniProtKB-SubCell"/>
</dbReference>
<dbReference type="PANTHER" id="PTHR32196">
    <property type="entry name" value="ABC TRANSPORTER PERMEASE PROTEIN YPHD-RELATED-RELATED"/>
    <property type="match status" value="1"/>
</dbReference>
<keyword evidence="8" id="KW-1185">Reference proteome</keyword>
<feature type="transmembrane region" description="Helical" evidence="6">
    <location>
        <begin position="57"/>
        <end position="81"/>
    </location>
</feature>
<evidence type="ECO:0000256" key="4">
    <source>
        <dbReference type="ARBA" id="ARBA00022989"/>
    </source>
</evidence>
<accession>A0A5R9JBI8</accession>
<feature type="transmembrane region" description="Helical" evidence="6">
    <location>
        <begin position="141"/>
        <end position="161"/>
    </location>
</feature>
<keyword evidence="3 6" id="KW-0812">Transmembrane</keyword>
<keyword evidence="2" id="KW-1003">Cell membrane</keyword>
<evidence type="ECO:0000256" key="1">
    <source>
        <dbReference type="ARBA" id="ARBA00004651"/>
    </source>
</evidence>
<dbReference type="OrthoDB" id="8349663at2"/>
<reference evidence="7 8" key="1">
    <citation type="submission" date="2019-05" db="EMBL/GenBank/DDBJ databases">
        <authorList>
            <person name="Pankratov T."/>
            <person name="Grouzdev D."/>
        </authorList>
    </citation>
    <scope>NUCLEOTIDE SEQUENCE [LARGE SCALE GENOMIC DNA]</scope>
    <source>
        <strain evidence="7 8">KEBCLARHB70R</strain>
    </source>
</reference>
<feature type="transmembrane region" description="Helical" evidence="6">
    <location>
        <begin position="257"/>
        <end position="279"/>
    </location>
</feature>
<dbReference type="GO" id="GO:0022857">
    <property type="term" value="F:transmembrane transporter activity"/>
    <property type="evidence" value="ECO:0007669"/>
    <property type="project" value="InterPro"/>
</dbReference>
<dbReference type="EMBL" id="VCDI01000001">
    <property type="protein sequence ID" value="TLU74359.1"/>
    <property type="molecule type" value="Genomic_DNA"/>
</dbReference>
<organism evidence="7 8">
    <name type="scientific">Lichenicoccus roseus</name>
    <dbReference type="NCBI Taxonomy" id="2683649"/>
    <lineage>
        <taxon>Bacteria</taxon>
        <taxon>Pseudomonadati</taxon>
        <taxon>Pseudomonadota</taxon>
        <taxon>Alphaproteobacteria</taxon>
        <taxon>Acetobacterales</taxon>
        <taxon>Acetobacteraceae</taxon>
        <taxon>Lichenicoccus</taxon>
    </lineage>
</organism>
<evidence type="ECO:0000313" key="7">
    <source>
        <dbReference type="EMBL" id="TLU74359.1"/>
    </source>
</evidence>
<evidence type="ECO:0000256" key="2">
    <source>
        <dbReference type="ARBA" id="ARBA00022475"/>
    </source>
</evidence>
<feature type="transmembrane region" description="Helical" evidence="6">
    <location>
        <begin position="87"/>
        <end position="110"/>
    </location>
</feature>
<sequence>MARSRPSSIRPWAPCPGKRISSRQWYDRAAGRTKRFQARTSSRSRRARSMIGDRLQLIRSFAPLAFLILLVAASAVIAPGVLQPDSIIGFISDAAPVIALVIGGTFPILAGSIDLSVAGVASVTGVLVVVLNPVFGPWTSLVVVLVAILFGAMQGFVHTWLQLPSFIVSLATLSILSGLALLLSNATAEPVPSDDILVGILGNSVAGIPNTAILLVLIVAVLRLAMRFTRFGRDVYALGSGERAALMSGVNGFVTRTLLFAISAGCAAIAGLFLISVTSFSSPTLAGNLLLLSIVGVVLGGTAISGGVGGLFAAVVGGLITAWLRIVAVIIGVAPTAQNIIFGLTALIAVALTTERKKLGVIK</sequence>
<feature type="transmembrane region" description="Helical" evidence="6">
    <location>
        <begin position="117"/>
        <end position="135"/>
    </location>
</feature>
<protein>
    <submittedName>
        <fullName evidence="7">ABC transporter permease</fullName>
    </submittedName>
</protein>
<dbReference type="Proteomes" id="UP000305654">
    <property type="component" value="Unassembled WGS sequence"/>
</dbReference>
<feature type="transmembrane region" description="Helical" evidence="6">
    <location>
        <begin position="166"/>
        <end position="184"/>
    </location>
</feature>
<gene>
    <name evidence="7" type="ORF">FE263_04020</name>
</gene>
<dbReference type="Pfam" id="PF02653">
    <property type="entry name" value="BPD_transp_2"/>
    <property type="match status" value="1"/>
</dbReference>
<dbReference type="AlphaFoldDB" id="A0A5R9JBI8"/>
<comment type="subcellular location">
    <subcellularLocation>
        <location evidence="1">Cell membrane</location>
        <topology evidence="1">Multi-pass membrane protein</topology>
    </subcellularLocation>
</comment>
<feature type="transmembrane region" description="Helical" evidence="6">
    <location>
        <begin position="196"/>
        <end position="222"/>
    </location>
</feature>
<keyword evidence="4 6" id="KW-1133">Transmembrane helix</keyword>